<dbReference type="GO" id="GO:0003743">
    <property type="term" value="F:translation initiation factor activity"/>
    <property type="evidence" value="ECO:0007669"/>
    <property type="project" value="UniProtKB-KW"/>
</dbReference>
<evidence type="ECO:0000313" key="7">
    <source>
        <dbReference type="EMBL" id="ACO12631.1"/>
    </source>
</evidence>
<evidence type="ECO:0000256" key="1">
    <source>
        <dbReference type="ARBA" id="ARBA00004123"/>
    </source>
</evidence>
<dbReference type="FunFam" id="1.10.20.10:FF:000018">
    <property type="entry name" value="Transcription initiation factor TFIID subunit 9"/>
    <property type="match status" value="1"/>
</dbReference>
<comment type="subcellular location">
    <subcellularLocation>
        <location evidence="1">Nucleus</location>
    </subcellularLocation>
</comment>
<dbReference type="AlphaFoldDB" id="C1BUC8"/>
<evidence type="ECO:0000256" key="3">
    <source>
        <dbReference type="ARBA" id="ARBA00023015"/>
    </source>
</evidence>
<feature type="region of interest" description="Disordered" evidence="6">
    <location>
        <begin position="168"/>
        <end position="191"/>
    </location>
</feature>
<evidence type="ECO:0000256" key="2">
    <source>
        <dbReference type="ARBA" id="ARBA00007646"/>
    </source>
</evidence>
<keyword evidence="7" id="KW-0648">Protein biosynthesis</keyword>
<dbReference type="EMBL" id="BT078207">
    <property type="protein sequence ID" value="ACO12631.1"/>
    <property type="molecule type" value="mRNA"/>
</dbReference>
<dbReference type="InterPro" id="IPR051431">
    <property type="entry name" value="TFIID_subunit_9"/>
</dbReference>
<keyword evidence="3" id="KW-0805">Transcription regulation</keyword>
<dbReference type="GO" id="GO:0046982">
    <property type="term" value="F:protein heterodimerization activity"/>
    <property type="evidence" value="ECO:0007669"/>
    <property type="project" value="InterPro"/>
</dbReference>
<keyword evidence="5" id="KW-0539">Nucleus</keyword>
<evidence type="ECO:0000256" key="5">
    <source>
        <dbReference type="ARBA" id="ARBA00023242"/>
    </source>
</evidence>
<dbReference type="CDD" id="cd07979">
    <property type="entry name" value="HFD_TAF9"/>
    <property type="match status" value="1"/>
</dbReference>
<feature type="compositionally biased region" description="Polar residues" evidence="6">
    <location>
        <begin position="171"/>
        <end position="182"/>
    </location>
</feature>
<dbReference type="EMBL" id="BT121413">
    <property type="protein sequence ID" value="ADD38343.1"/>
    <property type="molecule type" value="mRNA"/>
</dbReference>
<name>C1BUC8_LEPSM</name>
<evidence type="ECO:0000256" key="6">
    <source>
        <dbReference type="SAM" id="MobiDB-lite"/>
    </source>
</evidence>
<keyword evidence="4" id="KW-0804">Transcription</keyword>
<dbReference type="Pfam" id="PF02291">
    <property type="entry name" value="TFIID-31kDa"/>
    <property type="match status" value="1"/>
</dbReference>
<dbReference type="GO" id="GO:0005669">
    <property type="term" value="C:transcription factor TFIID complex"/>
    <property type="evidence" value="ECO:0007669"/>
    <property type="project" value="TreeGrafter"/>
</dbReference>
<feature type="region of interest" description="Disordered" evidence="6">
    <location>
        <begin position="128"/>
        <end position="152"/>
    </location>
</feature>
<dbReference type="InterPro" id="IPR003162">
    <property type="entry name" value="TFIID-31"/>
</dbReference>
<dbReference type="GO" id="GO:0016251">
    <property type="term" value="F:RNA polymerase II general transcription initiation factor activity"/>
    <property type="evidence" value="ECO:0007669"/>
    <property type="project" value="TreeGrafter"/>
</dbReference>
<dbReference type="Gene3D" id="1.10.20.10">
    <property type="entry name" value="Histone, subunit A"/>
    <property type="match status" value="1"/>
</dbReference>
<gene>
    <name evidence="7" type="primary">TAF9</name>
</gene>
<dbReference type="GO" id="GO:0000124">
    <property type="term" value="C:SAGA complex"/>
    <property type="evidence" value="ECO:0007669"/>
    <property type="project" value="TreeGrafter"/>
</dbReference>
<sequence length="191" mass="20864">MVKDSLPKDARVMSAILRDMGVSEYEPRVLNQLLEFSYRYIASVLEDSKSLSSHAKKKLIDAEDVRLAVDLLTRQNFTSPPSRDVLLETSRTKNAVSLPVPKSSSGAMKLPPDRHCITACNYRLKSKAKPKGYSSGVGSKMSKGLSLNSKYSTSSASAPVFKIQVAPGVQLGNSSSQPSVNSNKRKRDDEN</sequence>
<dbReference type="InterPro" id="IPR009072">
    <property type="entry name" value="Histone-fold"/>
</dbReference>
<dbReference type="GO" id="GO:0051123">
    <property type="term" value="P:RNA polymerase II preinitiation complex assembly"/>
    <property type="evidence" value="ECO:0007669"/>
    <property type="project" value="TreeGrafter"/>
</dbReference>
<comment type="similarity">
    <text evidence="2">Belongs to the TAF9 family.</text>
</comment>
<reference evidence="7" key="1">
    <citation type="submission" date="2009-06" db="EMBL/GenBank/DDBJ databases">
        <title>Lepeophtheirus salmonis ESTs and full-length cDNAs.</title>
        <authorList>
            <person name="Yasuike M."/>
            <person name="von Schalburg K."/>
            <person name="Cooper G."/>
            <person name="Leong J."/>
            <person name="Jones S.R.M."/>
            <person name="Koop B.F."/>
        </authorList>
    </citation>
    <scope>NUCLEOTIDE SEQUENCE</scope>
    <source>
        <strain evidence="7">Pacific form</strain>
        <tissue evidence="7">Whole</tissue>
    </source>
</reference>
<keyword evidence="7" id="KW-0396">Initiation factor</keyword>
<evidence type="ECO:0000313" key="8">
    <source>
        <dbReference type="EMBL" id="ADD38343.1"/>
    </source>
</evidence>
<proteinExistence type="evidence at transcript level"/>
<dbReference type="OrthoDB" id="341924at2759"/>
<dbReference type="GO" id="GO:0003713">
    <property type="term" value="F:transcription coactivator activity"/>
    <property type="evidence" value="ECO:0007669"/>
    <property type="project" value="TreeGrafter"/>
</dbReference>
<accession>C1BUC8</accession>
<dbReference type="SUPFAM" id="SSF47113">
    <property type="entry name" value="Histone-fold"/>
    <property type="match status" value="1"/>
</dbReference>
<evidence type="ECO:0000256" key="4">
    <source>
        <dbReference type="ARBA" id="ARBA00023163"/>
    </source>
</evidence>
<dbReference type="PANTHER" id="PTHR48068:SF4">
    <property type="entry name" value="TATA-BOX BINDING PROTEIN ASSOCIATED FACTOR 9"/>
    <property type="match status" value="1"/>
</dbReference>
<organism evidence="7">
    <name type="scientific">Lepeophtheirus salmonis</name>
    <name type="common">Salmon louse</name>
    <name type="synonym">Caligus salmonis</name>
    <dbReference type="NCBI Taxonomy" id="72036"/>
    <lineage>
        <taxon>Eukaryota</taxon>
        <taxon>Metazoa</taxon>
        <taxon>Ecdysozoa</taxon>
        <taxon>Arthropoda</taxon>
        <taxon>Crustacea</taxon>
        <taxon>Multicrustacea</taxon>
        <taxon>Hexanauplia</taxon>
        <taxon>Copepoda</taxon>
        <taxon>Siphonostomatoida</taxon>
        <taxon>Caligidae</taxon>
        <taxon>Lepeophtheirus</taxon>
    </lineage>
</organism>
<dbReference type="OMA" id="YEPRVVT"/>
<reference evidence="8" key="2">
    <citation type="submission" date="2010-03" db="EMBL/GenBank/DDBJ databases">
        <title>Atlantic Lepeophtheirus salmonis ESTs and full-length cDNAs.</title>
        <authorList>
            <person name="Yasuike M."/>
            <person name="von Schalburg K."/>
            <person name="Cooper G."/>
            <person name="Leong J."/>
            <person name="Nilsen F."/>
            <person name="Jones S.R.M."/>
            <person name="Koop B.F."/>
        </authorList>
    </citation>
    <scope>NUCLEOTIDE SEQUENCE</scope>
    <source>
        <strain evidence="8">Atlantic form</strain>
        <tissue evidence="8">Mixed tissue</tissue>
    </source>
</reference>
<protein>
    <submittedName>
        <fullName evidence="7">Transcription initiation factor TFIID subunit 9</fullName>
    </submittedName>
</protein>
<dbReference type="PANTHER" id="PTHR48068">
    <property type="entry name" value="TAF9 RNA POLYMERASE II, TATA BOX-BINDING PROTEIN (TBP)-ASSOCIATED FACTOR"/>
    <property type="match status" value="1"/>
</dbReference>